<gene>
    <name evidence="8" type="ORF">EVOR1521_LOCUS23222</name>
</gene>
<dbReference type="GO" id="GO:0005737">
    <property type="term" value="C:cytoplasm"/>
    <property type="evidence" value="ECO:0007669"/>
    <property type="project" value="TreeGrafter"/>
</dbReference>
<dbReference type="InterPro" id="IPR027417">
    <property type="entry name" value="P-loop_NTPase"/>
</dbReference>
<comment type="caution">
    <text evidence="8">The sequence shown here is derived from an EMBL/GenBank/DDBJ whole genome shotgun (WGS) entry which is preliminary data.</text>
</comment>
<dbReference type="SUPFAM" id="SSF52540">
    <property type="entry name" value="P-loop containing nucleoside triphosphate hydrolases"/>
    <property type="match status" value="1"/>
</dbReference>
<dbReference type="Proteomes" id="UP001178507">
    <property type="component" value="Unassembled WGS sequence"/>
</dbReference>
<dbReference type="GO" id="GO:0000146">
    <property type="term" value="F:microfilament motor activity"/>
    <property type="evidence" value="ECO:0007669"/>
    <property type="project" value="TreeGrafter"/>
</dbReference>
<comment type="similarity">
    <text evidence="6">Belongs to the TRAFAC class myosin-kinesin ATPase superfamily. Myosin family.</text>
</comment>
<dbReference type="GO" id="GO:0016020">
    <property type="term" value="C:membrane"/>
    <property type="evidence" value="ECO:0007669"/>
    <property type="project" value="TreeGrafter"/>
</dbReference>
<dbReference type="InterPro" id="IPR036961">
    <property type="entry name" value="Kinesin_motor_dom_sf"/>
</dbReference>
<dbReference type="Gene3D" id="3.40.850.10">
    <property type="entry name" value="Kinesin motor domain"/>
    <property type="match status" value="1"/>
</dbReference>
<dbReference type="SMART" id="SM00242">
    <property type="entry name" value="MYSc"/>
    <property type="match status" value="1"/>
</dbReference>
<dbReference type="GO" id="GO:0005524">
    <property type="term" value="F:ATP binding"/>
    <property type="evidence" value="ECO:0007669"/>
    <property type="project" value="UniProtKB-UniRule"/>
</dbReference>
<comment type="caution">
    <text evidence="6">Lacks conserved residue(s) required for the propagation of feature annotation.</text>
</comment>
<keyword evidence="2 6" id="KW-0067">ATP-binding</keyword>
<dbReference type="InterPro" id="IPR001609">
    <property type="entry name" value="Myosin_head_motor_dom-like"/>
</dbReference>
<organism evidence="8 9">
    <name type="scientific">Effrenium voratum</name>
    <dbReference type="NCBI Taxonomy" id="2562239"/>
    <lineage>
        <taxon>Eukaryota</taxon>
        <taxon>Sar</taxon>
        <taxon>Alveolata</taxon>
        <taxon>Dinophyceae</taxon>
        <taxon>Suessiales</taxon>
        <taxon>Symbiodiniaceae</taxon>
        <taxon>Effrenium</taxon>
    </lineage>
</organism>
<keyword evidence="3 6" id="KW-0518">Myosin</keyword>
<sequence>MRRLWVPHPDLVWAPCWLHDTIDGIATFGTEEGEAVEVAAGIISGLEEVHQQQVVGLDDVCCLDTVTKAALLHTIRARFNKQSVYTWVSRILLAVNPFQVLPLYSSEMLDKYRFAKEAHALPPHIFSIAADSVSNLQTSSRDQAIVINGESGAGKTESAKLIMSFIAEATKPDGAEPSQSMQDKVLRTNPIMEAFGNAMTVRNNNSSRFVKWLSFFALDGRLMGCEVQQYLLEDTRVCSVARGERSYHIFFQVLQAGPLLKELALDGPECYSYTKAGQLTAPGVDDGQAFEELQEAFTSLGIDAAMQVQIWRVLGAILCLGNCSFVNEERQEGVRLRDESPARRAAELLGLPPEELTKCMLVRKIAVGRELVESPQREEQAKSSRDSLSKFIYARLFVWAVNCLNQTLKADVTSRTKARALGILDIVTGPAGEPFSA</sequence>
<name>A0AA36J513_9DINO</name>
<reference evidence="8" key="1">
    <citation type="submission" date="2023-08" db="EMBL/GenBank/DDBJ databases">
        <authorList>
            <person name="Chen Y."/>
            <person name="Shah S."/>
            <person name="Dougan E. K."/>
            <person name="Thang M."/>
            <person name="Chan C."/>
        </authorList>
    </citation>
    <scope>NUCLEOTIDE SEQUENCE</scope>
</reference>
<dbReference type="PANTHER" id="PTHR13140:SF706">
    <property type="entry name" value="DILUTE CLASS UNCONVENTIONAL MYOSIN, ISOFORM C"/>
    <property type="match status" value="1"/>
</dbReference>
<evidence type="ECO:0000256" key="3">
    <source>
        <dbReference type="ARBA" id="ARBA00023123"/>
    </source>
</evidence>
<evidence type="ECO:0000313" key="9">
    <source>
        <dbReference type="Proteomes" id="UP001178507"/>
    </source>
</evidence>
<feature type="domain" description="Myosin motor" evidence="7">
    <location>
        <begin position="55"/>
        <end position="437"/>
    </location>
</feature>
<accession>A0AA36J513</accession>
<keyword evidence="4 6" id="KW-0505">Motor protein</keyword>
<keyword evidence="5 6" id="KW-0009">Actin-binding</keyword>
<protein>
    <recommendedName>
        <fullName evidence="7">Myosin motor domain-containing protein</fullName>
    </recommendedName>
</protein>
<evidence type="ECO:0000256" key="1">
    <source>
        <dbReference type="ARBA" id="ARBA00022741"/>
    </source>
</evidence>
<feature type="binding site" evidence="6">
    <location>
        <begin position="149"/>
        <end position="156"/>
    </location>
    <ligand>
        <name>ATP</name>
        <dbReference type="ChEBI" id="CHEBI:30616"/>
    </ligand>
</feature>
<dbReference type="Gene3D" id="1.20.120.720">
    <property type="entry name" value="Myosin VI head, motor domain, U50 subdomain"/>
    <property type="match status" value="1"/>
</dbReference>
<dbReference type="CDD" id="cd00124">
    <property type="entry name" value="MYSc"/>
    <property type="match status" value="1"/>
</dbReference>
<dbReference type="AlphaFoldDB" id="A0AA36J513"/>
<keyword evidence="1 6" id="KW-0547">Nucleotide-binding</keyword>
<dbReference type="GO" id="GO:0051015">
    <property type="term" value="F:actin filament binding"/>
    <property type="evidence" value="ECO:0007669"/>
    <property type="project" value="TreeGrafter"/>
</dbReference>
<dbReference type="Pfam" id="PF00063">
    <property type="entry name" value="Myosin_head"/>
    <property type="match status" value="1"/>
</dbReference>
<proteinExistence type="inferred from homology"/>
<evidence type="ECO:0000256" key="2">
    <source>
        <dbReference type="ARBA" id="ARBA00022840"/>
    </source>
</evidence>
<evidence type="ECO:0000256" key="6">
    <source>
        <dbReference type="PROSITE-ProRule" id="PRU00782"/>
    </source>
</evidence>
<dbReference type="PRINTS" id="PR00193">
    <property type="entry name" value="MYOSINHEAVY"/>
</dbReference>
<dbReference type="EMBL" id="CAUJNA010003346">
    <property type="protein sequence ID" value="CAJ1399737.1"/>
    <property type="molecule type" value="Genomic_DNA"/>
</dbReference>
<dbReference type="GO" id="GO:0016459">
    <property type="term" value="C:myosin complex"/>
    <property type="evidence" value="ECO:0007669"/>
    <property type="project" value="UniProtKB-KW"/>
</dbReference>
<keyword evidence="9" id="KW-1185">Reference proteome</keyword>
<evidence type="ECO:0000256" key="4">
    <source>
        <dbReference type="ARBA" id="ARBA00023175"/>
    </source>
</evidence>
<evidence type="ECO:0000256" key="5">
    <source>
        <dbReference type="ARBA" id="ARBA00023203"/>
    </source>
</evidence>
<dbReference type="PROSITE" id="PS51456">
    <property type="entry name" value="MYOSIN_MOTOR"/>
    <property type="match status" value="1"/>
</dbReference>
<dbReference type="PANTHER" id="PTHR13140">
    <property type="entry name" value="MYOSIN"/>
    <property type="match status" value="1"/>
</dbReference>
<evidence type="ECO:0000313" key="8">
    <source>
        <dbReference type="EMBL" id="CAJ1399737.1"/>
    </source>
</evidence>
<evidence type="ECO:0000259" key="7">
    <source>
        <dbReference type="PROSITE" id="PS51456"/>
    </source>
</evidence>
<dbReference type="GO" id="GO:0007015">
    <property type="term" value="P:actin filament organization"/>
    <property type="evidence" value="ECO:0007669"/>
    <property type="project" value="TreeGrafter"/>
</dbReference>